<proteinExistence type="predicted"/>
<protein>
    <submittedName>
        <fullName evidence="1">Uncharacterized protein</fullName>
    </submittedName>
</protein>
<evidence type="ECO:0000313" key="1">
    <source>
        <dbReference type="EMBL" id="ADI21862.1"/>
    </source>
</evidence>
<accession>E7C338</accession>
<reference evidence="1" key="1">
    <citation type="submission" date="2010-01" db="EMBL/GenBank/DDBJ databases">
        <title>Genome fragments of uncultured bacteria from the North Pacific subtropical Gyre.</title>
        <authorList>
            <person name="Pham V.D."/>
            <person name="Delong E.F."/>
        </authorList>
    </citation>
    <scope>NUCLEOTIDE SEQUENCE</scope>
</reference>
<dbReference type="AlphaFoldDB" id="E7C338"/>
<dbReference type="EMBL" id="GU567968">
    <property type="protein sequence ID" value="ADI21862.1"/>
    <property type="molecule type" value="Genomic_DNA"/>
</dbReference>
<sequence>MNGPPPKFFTIKASKIEIAGGLIKRENLNPVEERKRMPIDQMAISTPRLNTMNLERICSPNKEIATGNAK</sequence>
<name>E7C338_9BACT</name>
<organism evidence="1">
    <name type="scientific">uncultured verrucomicrobium HF0130_25O04</name>
    <dbReference type="NCBI Taxonomy" id="723596"/>
    <lineage>
        <taxon>Bacteria</taxon>
        <taxon>Pseudomonadati</taxon>
        <taxon>Verrucomicrobiota</taxon>
        <taxon>environmental samples</taxon>
    </lineage>
</organism>